<dbReference type="Proteomes" id="UP000321583">
    <property type="component" value="Unassembled WGS sequence"/>
</dbReference>
<dbReference type="RefSeq" id="WP_028915266.1">
    <property type="nucleotide sequence ID" value="NZ_VLJS01000002.1"/>
</dbReference>
<dbReference type="InterPro" id="IPR021710">
    <property type="entry name" value="DUF3293"/>
</dbReference>
<proteinExistence type="predicted"/>
<organism evidence="1 2">
    <name type="scientific">Pseudoxanthomonas taiwanensis J19</name>
    <dbReference type="NCBI Taxonomy" id="935569"/>
    <lineage>
        <taxon>Bacteria</taxon>
        <taxon>Pseudomonadati</taxon>
        <taxon>Pseudomonadota</taxon>
        <taxon>Gammaproteobacteria</taxon>
        <taxon>Lysobacterales</taxon>
        <taxon>Lysobacteraceae</taxon>
        <taxon>Pseudoxanthomonas</taxon>
    </lineage>
</organism>
<evidence type="ECO:0000313" key="2">
    <source>
        <dbReference type="Proteomes" id="UP000321583"/>
    </source>
</evidence>
<dbReference type="AlphaFoldDB" id="A0A562E773"/>
<evidence type="ECO:0000313" key="1">
    <source>
        <dbReference type="EMBL" id="TWH17680.1"/>
    </source>
</evidence>
<dbReference type="EMBL" id="VLJS01000002">
    <property type="protein sequence ID" value="TWH17680.1"/>
    <property type="molecule type" value="Genomic_DNA"/>
</dbReference>
<dbReference type="Pfam" id="PF11697">
    <property type="entry name" value="DUF3293"/>
    <property type="match status" value="1"/>
</dbReference>
<comment type="caution">
    <text evidence="1">The sequence shown here is derived from an EMBL/GenBank/DDBJ whole genome shotgun (WGS) entry which is preliminary data.</text>
</comment>
<reference evidence="1 2" key="1">
    <citation type="submission" date="2019-07" db="EMBL/GenBank/DDBJ databases">
        <title>Genome sequencing of lignin-degrading bacterial isolates.</title>
        <authorList>
            <person name="Gladden J."/>
        </authorList>
    </citation>
    <scope>NUCLEOTIDE SEQUENCE [LARGE SCALE GENOMIC DNA]</scope>
    <source>
        <strain evidence="1 2">J19</strain>
    </source>
</reference>
<gene>
    <name evidence="1" type="ORF">L613_001000000270</name>
</gene>
<sequence length="167" mass="17716">MAHKHIPATPPAPGELLAAYLDARYEVLAPGGSCLLRPGHRAPPALAAALPATCWTVITAWNPGSRPRPEADNRQADAVLQAELDALGLRRLPTLASDAEGNWPEPGWLVADLSTADTDALARRFGQAGVLHWRAGEAVRLRMYLAPPAEGLEGIDTGCVKWVVPAP</sequence>
<protein>
    <submittedName>
        <fullName evidence="1">Uncharacterized protein DUF3293</fullName>
    </submittedName>
</protein>
<dbReference type="OrthoDB" id="6024680at2"/>
<keyword evidence="2" id="KW-1185">Reference proteome</keyword>
<name>A0A562E773_9GAMM</name>
<accession>A0A562E773</accession>